<dbReference type="PIRSF" id="PIRSF000495">
    <property type="entry name" value="Amidotransf_hisH"/>
    <property type="match status" value="1"/>
</dbReference>
<keyword evidence="13" id="KW-1185">Reference proteome</keyword>
<evidence type="ECO:0000256" key="7">
    <source>
        <dbReference type="ARBA" id="ARBA00023239"/>
    </source>
</evidence>
<feature type="active site" description="Nucleophile" evidence="10">
    <location>
        <position position="77"/>
    </location>
</feature>
<dbReference type="Pfam" id="PF00117">
    <property type="entry name" value="GATase"/>
    <property type="match status" value="1"/>
</dbReference>
<evidence type="ECO:0000256" key="10">
    <source>
        <dbReference type="HAMAP-Rule" id="MF_00278"/>
    </source>
</evidence>
<dbReference type="SUPFAM" id="SSF52317">
    <property type="entry name" value="Class I glutamine amidotransferase-like"/>
    <property type="match status" value="1"/>
</dbReference>
<comment type="subunit">
    <text evidence="2 10">Heterodimer of HisH and HisF.</text>
</comment>
<evidence type="ECO:0000313" key="12">
    <source>
        <dbReference type="EMBL" id="MFD2907828.1"/>
    </source>
</evidence>
<dbReference type="RefSeq" id="WP_379804552.1">
    <property type="nucleotide sequence ID" value="NZ_JBHUOL010000006.1"/>
</dbReference>
<evidence type="ECO:0000256" key="1">
    <source>
        <dbReference type="ARBA" id="ARBA00005091"/>
    </source>
</evidence>
<dbReference type="CDD" id="cd01748">
    <property type="entry name" value="GATase1_IGP_Synthase"/>
    <property type="match status" value="1"/>
</dbReference>
<dbReference type="Proteomes" id="UP001597549">
    <property type="component" value="Unassembled WGS sequence"/>
</dbReference>
<keyword evidence="4 10" id="KW-0378">Hydrolase</keyword>
<comment type="subcellular location">
    <subcellularLocation>
        <location evidence="10">Cytoplasm</location>
    </subcellularLocation>
</comment>
<comment type="catalytic activity">
    <reaction evidence="9 10">
        <text>L-glutamine + H2O = L-glutamate + NH4(+)</text>
        <dbReference type="Rhea" id="RHEA:15889"/>
        <dbReference type="ChEBI" id="CHEBI:15377"/>
        <dbReference type="ChEBI" id="CHEBI:28938"/>
        <dbReference type="ChEBI" id="CHEBI:29985"/>
        <dbReference type="ChEBI" id="CHEBI:58359"/>
        <dbReference type="EC" id="3.5.1.2"/>
    </reaction>
</comment>
<dbReference type="HAMAP" id="MF_00278">
    <property type="entry name" value="HisH"/>
    <property type="match status" value="1"/>
</dbReference>
<comment type="function">
    <text evidence="10">IGPS catalyzes the conversion of PRFAR and glutamine to IGP, AICAR and glutamate. The HisH subunit catalyzes the hydrolysis of glutamine to glutamate and ammonia as part of the synthesis of IGP and AICAR. The resulting ammonia molecule is channeled to the active site of HisF.</text>
</comment>
<dbReference type="EC" id="3.5.1.2" evidence="10"/>
<comment type="catalytic activity">
    <reaction evidence="8 10">
        <text>5-[(5-phospho-1-deoxy-D-ribulos-1-ylimino)methylamino]-1-(5-phospho-beta-D-ribosyl)imidazole-4-carboxamide + L-glutamine = D-erythro-1-(imidazol-4-yl)glycerol 3-phosphate + 5-amino-1-(5-phospho-beta-D-ribosyl)imidazole-4-carboxamide + L-glutamate + H(+)</text>
        <dbReference type="Rhea" id="RHEA:24793"/>
        <dbReference type="ChEBI" id="CHEBI:15378"/>
        <dbReference type="ChEBI" id="CHEBI:29985"/>
        <dbReference type="ChEBI" id="CHEBI:58278"/>
        <dbReference type="ChEBI" id="CHEBI:58359"/>
        <dbReference type="ChEBI" id="CHEBI:58475"/>
        <dbReference type="ChEBI" id="CHEBI:58525"/>
        <dbReference type="EC" id="4.3.2.10"/>
    </reaction>
</comment>
<keyword evidence="7 10" id="KW-0456">Lyase</keyword>
<evidence type="ECO:0000256" key="3">
    <source>
        <dbReference type="ARBA" id="ARBA00022605"/>
    </source>
</evidence>
<accession>A0ABW5Z538</accession>
<dbReference type="NCBIfam" id="TIGR01855">
    <property type="entry name" value="IMP_synth_hisH"/>
    <property type="match status" value="1"/>
</dbReference>
<dbReference type="GO" id="GO:0016829">
    <property type="term" value="F:lyase activity"/>
    <property type="evidence" value="ECO:0007669"/>
    <property type="project" value="UniProtKB-KW"/>
</dbReference>
<dbReference type="PANTHER" id="PTHR42701">
    <property type="entry name" value="IMIDAZOLE GLYCEROL PHOSPHATE SYNTHASE SUBUNIT HISH"/>
    <property type="match status" value="1"/>
</dbReference>
<evidence type="ECO:0000259" key="11">
    <source>
        <dbReference type="Pfam" id="PF00117"/>
    </source>
</evidence>
<dbReference type="Gene3D" id="3.40.50.880">
    <property type="match status" value="1"/>
</dbReference>
<dbReference type="PANTHER" id="PTHR42701:SF1">
    <property type="entry name" value="IMIDAZOLE GLYCEROL PHOSPHATE SYNTHASE SUBUNIT HISH"/>
    <property type="match status" value="1"/>
</dbReference>
<keyword evidence="10" id="KW-0963">Cytoplasm</keyword>
<dbReference type="PROSITE" id="PS51273">
    <property type="entry name" value="GATASE_TYPE_1"/>
    <property type="match status" value="1"/>
</dbReference>
<dbReference type="PRINTS" id="PR00097">
    <property type="entry name" value="ANTSNTHASEII"/>
</dbReference>
<keyword evidence="5 10" id="KW-0315">Glutamine amidotransferase</keyword>
<name>A0ABW5Z538_9FLAO</name>
<keyword evidence="3 10" id="KW-0028">Amino-acid biosynthesis</keyword>
<evidence type="ECO:0000256" key="9">
    <source>
        <dbReference type="ARBA" id="ARBA00049534"/>
    </source>
</evidence>
<dbReference type="InterPro" id="IPR017926">
    <property type="entry name" value="GATASE"/>
</dbReference>
<dbReference type="InterPro" id="IPR029062">
    <property type="entry name" value="Class_I_gatase-like"/>
</dbReference>
<protein>
    <recommendedName>
        <fullName evidence="10">Imidazole glycerol phosphate synthase subunit HisH</fullName>
        <ecNumber evidence="10">4.3.2.10</ecNumber>
    </recommendedName>
    <alternativeName>
        <fullName evidence="10">IGP synthase glutaminase subunit</fullName>
        <ecNumber evidence="10">3.5.1.2</ecNumber>
    </alternativeName>
    <alternativeName>
        <fullName evidence="10">IGP synthase subunit HisH</fullName>
    </alternativeName>
    <alternativeName>
        <fullName evidence="10">ImGP synthase subunit HisH</fullName>
        <shortName evidence="10">IGPS subunit HisH</shortName>
    </alternativeName>
</protein>
<evidence type="ECO:0000256" key="5">
    <source>
        <dbReference type="ARBA" id="ARBA00022962"/>
    </source>
</evidence>
<dbReference type="EC" id="4.3.2.10" evidence="10"/>
<dbReference type="InterPro" id="IPR010139">
    <property type="entry name" value="Imidazole-glycPsynth_HisH"/>
</dbReference>
<gene>
    <name evidence="10 12" type="primary">hisH</name>
    <name evidence="12" type="ORF">ACFSX9_03675</name>
</gene>
<dbReference type="EMBL" id="JBHUOL010000006">
    <property type="protein sequence ID" value="MFD2907828.1"/>
    <property type="molecule type" value="Genomic_DNA"/>
</dbReference>
<feature type="active site" evidence="10">
    <location>
        <position position="177"/>
    </location>
</feature>
<reference evidence="13" key="1">
    <citation type="journal article" date="2019" name="Int. J. Syst. Evol. Microbiol.">
        <title>The Global Catalogue of Microorganisms (GCM) 10K type strain sequencing project: providing services to taxonomists for standard genome sequencing and annotation.</title>
        <authorList>
            <consortium name="The Broad Institute Genomics Platform"/>
            <consortium name="The Broad Institute Genome Sequencing Center for Infectious Disease"/>
            <person name="Wu L."/>
            <person name="Ma J."/>
        </authorList>
    </citation>
    <scope>NUCLEOTIDE SEQUENCE [LARGE SCALE GENOMIC DNA]</scope>
    <source>
        <strain evidence="13">KCTC 52644</strain>
    </source>
</reference>
<comment type="pathway">
    <text evidence="1 10">Amino-acid biosynthesis; L-histidine biosynthesis; L-histidine from 5-phospho-alpha-D-ribose 1-diphosphate: step 5/9.</text>
</comment>
<keyword evidence="6 10" id="KW-0368">Histidine biosynthesis</keyword>
<comment type="caution">
    <text evidence="12">The sequence shown here is derived from an EMBL/GenBank/DDBJ whole genome shotgun (WGS) entry which is preliminary data.</text>
</comment>
<evidence type="ECO:0000256" key="2">
    <source>
        <dbReference type="ARBA" id="ARBA00011152"/>
    </source>
</evidence>
<organism evidence="12 13">
    <name type="scientific">Flavobacterium ardleyense</name>
    <dbReference type="NCBI Taxonomy" id="2038737"/>
    <lineage>
        <taxon>Bacteria</taxon>
        <taxon>Pseudomonadati</taxon>
        <taxon>Bacteroidota</taxon>
        <taxon>Flavobacteriia</taxon>
        <taxon>Flavobacteriales</taxon>
        <taxon>Flavobacteriaceae</taxon>
        <taxon>Flavobacterium</taxon>
    </lineage>
</organism>
<feature type="domain" description="Glutamine amidotransferase" evidence="11">
    <location>
        <begin position="5"/>
        <end position="191"/>
    </location>
</feature>
<evidence type="ECO:0000313" key="13">
    <source>
        <dbReference type="Proteomes" id="UP001597549"/>
    </source>
</evidence>
<sequence length="193" mass="21296">MKIAIIDYGAGNIQSIQFALERLGFEGILTNDVAFIQSADKVIFPGVGEASSAMKKLKASGLAEIIPNLTQPVLGICLGMQLMCNSSEEGNTKGLGIFDVDVQRFSNAVKVPQMGWNKINNLNSDLFKNTKENEYMYLVHSYYAPICAEMIASTNYEFDYASALQKNNFYGVQFHPEKSGKAGEQIIKNFLTL</sequence>
<evidence type="ECO:0000256" key="6">
    <source>
        <dbReference type="ARBA" id="ARBA00023102"/>
    </source>
</evidence>
<evidence type="ECO:0000256" key="8">
    <source>
        <dbReference type="ARBA" id="ARBA00047838"/>
    </source>
</evidence>
<proteinExistence type="inferred from homology"/>
<evidence type="ECO:0000256" key="4">
    <source>
        <dbReference type="ARBA" id="ARBA00022801"/>
    </source>
</evidence>
<feature type="active site" evidence="10">
    <location>
        <position position="175"/>
    </location>
</feature>